<comment type="similarity">
    <text evidence="2">Belongs to the mitochondrion-specific ribosomal protein mS33 family.</text>
</comment>
<protein>
    <recommendedName>
        <fullName evidence="6">Small ribosomal subunit protein mS33</fullName>
    </recommendedName>
</protein>
<dbReference type="InterPro" id="IPR013219">
    <property type="entry name" value="Ribosomal_mS33"/>
</dbReference>
<dbReference type="EMBL" id="LNZH02000106">
    <property type="protein sequence ID" value="OCB91095.1"/>
    <property type="molecule type" value="Genomic_DNA"/>
</dbReference>
<comment type="caution">
    <text evidence="8">The sequence shown here is derived from an EMBL/GenBank/DDBJ whole genome shotgun (WGS) entry which is preliminary data.</text>
</comment>
<dbReference type="PANTHER" id="PTHR13362">
    <property type="entry name" value="MITOCHONDRIAL RIBOSOMAL PROTEIN S33"/>
    <property type="match status" value="1"/>
</dbReference>
<comment type="subcellular location">
    <subcellularLocation>
        <location evidence="1">Mitochondrion</location>
    </subcellularLocation>
</comment>
<keyword evidence="5" id="KW-0687">Ribonucleoprotein</keyword>
<reference evidence="8" key="1">
    <citation type="submission" date="2016-06" db="EMBL/GenBank/DDBJ databases">
        <title>Draft Genome sequence of the fungus Inonotus baumii.</title>
        <authorList>
            <person name="Zhu H."/>
            <person name="Lin W."/>
        </authorList>
    </citation>
    <scope>NUCLEOTIDE SEQUENCE</scope>
    <source>
        <strain evidence="8">821</strain>
    </source>
</reference>
<dbReference type="OrthoDB" id="2257454at2759"/>
<dbReference type="GO" id="GO:0005739">
    <property type="term" value="C:mitochondrion"/>
    <property type="evidence" value="ECO:0007669"/>
    <property type="project" value="UniProtKB-SubCell"/>
</dbReference>
<name>A0A9Q5N8Y4_SANBA</name>
<dbReference type="Pfam" id="PF08293">
    <property type="entry name" value="MRP-S33"/>
    <property type="match status" value="1"/>
</dbReference>
<dbReference type="GO" id="GO:0005840">
    <property type="term" value="C:ribosome"/>
    <property type="evidence" value="ECO:0007669"/>
    <property type="project" value="UniProtKB-KW"/>
</dbReference>
<keyword evidence="4" id="KW-0496">Mitochondrion</keyword>
<evidence type="ECO:0000256" key="4">
    <source>
        <dbReference type="ARBA" id="ARBA00023128"/>
    </source>
</evidence>
<organism evidence="8 9">
    <name type="scientific">Sanghuangporus baumii</name>
    <name type="common">Phellinus baumii</name>
    <dbReference type="NCBI Taxonomy" id="108892"/>
    <lineage>
        <taxon>Eukaryota</taxon>
        <taxon>Fungi</taxon>
        <taxon>Dikarya</taxon>
        <taxon>Basidiomycota</taxon>
        <taxon>Agaricomycotina</taxon>
        <taxon>Agaricomycetes</taxon>
        <taxon>Hymenochaetales</taxon>
        <taxon>Hymenochaetaceae</taxon>
        <taxon>Sanghuangporus</taxon>
    </lineage>
</organism>
<dbReference type="AlphaFoldDB" id="A0A9Q5N8Y4"/>
<dbReference type="PANTHER" id="PTHR13362:SF2">
    <property type="entry name" value="SMALL RIBOSOMAL SUBUNIT PROTEIN MS33"/>
    <property type="match status" value="1"/>
</dbReference>
<evidence type="ECO:0000256" key="1">
    <source>
        <dbReference type="ARBA" id="ARBA00004173"/>
    </source>
</evidence>
<proteinExistence type="inferred from homology"/>
<keyword evidence="9" id="KW-1185">Reference proteome</keyword>
<evidence type="ECO:0000313" key="8">
    <source>
        <dbReference type="EMBL" id="OCB91095.1"/>
    </source>
</evidence>
<keyword evidence="3" id="KW-0689">Ribosomal protein</keyword>
<evidence type="ECO:0000256" key="6">
    <source>
        <dbReference type="ARBA" id="ARBA00035132"/>
    </source>
</evidence>
<feature type="compositionally biased region" description="Basic and acidic residues" evidence="7">
    <location>
        <begin position="79"/>
        <end position="89"/>
    </location>
</feature>
<gene>
    <name evidence="8" type="ORF">A7U60_g1660</name>
</gene>
<accession>A0A9Q5N8Y4</accession>
<evidence type="ECO:0000256" key="2">
    <source>
        <dbReference type="ARBA" id="ARBA00008970"/>
    </source>
</evidence>
<evidence type="ECO:0000313" key="9">
    <source>
        <dbReference type="Proteomes" id="UP000757232"/>
    </source>
</evidence>
<sequence length="108" mass="12527">MAESIAPKLLKSLARLRCSIFQTTFNPTSRRTGAKYLKARLRGPSMVQYYPERSPSIGDLNKMYPGWNLVDVHEVRRNISIQEHKDRGKGAPKKAKNKEESRRTKKRR</sequence>
<dbReference type="GO" id="GO:1990904">
    <property type="term" value="C:ribonucleoprotein complex"/>
    <property type="evidence" value="ECO:0007669"/>
    <property type="project" value="UniProtKB-KW"/>
</dbReference>
<dbReference type="Proteomes" id="UP000757232">
    <property type="component" value="Unassembled WGS sequence"/>
</dbReference>
<evidence type="ECO:0000256" key="3">
    <source>
        <dbReference type="ARBA" id="ARBA00022980"/>
    </source>
</evidence>
<evidence type="ECO:0000256" key="5">
    <source>
        <dbReference type="ARBA" id="ARBA00023274"/>
    </source>
</evidence>
<feature type="region of interest" description="Disordered" evidence="7">
    <location>
        <begin position="79"/>
        <end position="108"/>
    </location>
</feature>
<evidence type="ECO:0000256" key="7">
    <source>
        <dbReference type="SAM" id="MobiDB-lite"/>
    </source>
</evidence>